<comment type="similarity">
    <text evidence="2">Belongs to the TTC19 family.</text>
</comment>
<sequence length="1147" mass="133318">MVINKRILLLACPIFIVIAICLSAVGYSSFKSLPDLQQFIQQGHIQQQLGSKSRDIQFLDFSLEAGYQENFKQVFALRSYYYQILENNVTPKNPDISQIQALYVSLLQDQDPNFQQNNQSIYNKINNASLQEILQVTGWDNLQETVFDNASKKYSAQYSTLAKDVLLFGVLMKGILAPYYLQQQLQDTSDGSSYDLIYTVGITYPGLNFTVFLPLPNSTQLTNINQPVQTTKSNSCPSMLTGKYNFNNVCTGQDASLYVIKDSYQNYQGAGGISQKFKVNDNVDAIIYAQFQLQQKQSALKQSLINKDYGDLFLILDDDELTLLAFDDTTHQMDQSFSQNLVLQIFGQNPNPNEVNEFQQNFYQVKNGIKDSKLKNQNEKYSDPPQQFSYKVNGKVYYIIFTPIEVYPGQMGSDGQLVINYAEILFYLGYIVSESDLIQGFQETNDRLNYIELVSFIVISVISFISICIVGRYSYMISYSFQNPIITMSRLMSEIDPEQIDQEDQYESYQNYFTSDEIKSLFEAMVTLLKNFKYSNQRFHDDDALTLLELSRAKQFYIKFGNQNGVGICCNNIGNIHLKNNRYLEAISEYQEAILMATMEYNITKEEMDKENIEYRKKPQQIIDVINQNSPNRSQRMNGKKKKTFLAGSNQNPSSPLKKPNMLSSQASSMKQQKRNSKDGTVMKPSHFQNDEDIQEDDGDIENSQIAKKRMPEQFNQDNTNDNTIYRKKKDDLLMKYDLSKTRLLNRKYQLGVALFEYSTQQKDDLYHEAIRVFEKCISLSDSADPRDFDDDLGYRRPSNTTIIRKILILTKKSYCHLRLGEYKRAELHIQEAQQLYEELLLVLQEEDFHEENTSLFLNIFAQIPPEILLSKIKLQQAILELAKFNFRKAADILTRIIEEGQVYDSQIRKYAMMLLKNIMEKFNLEIPTLIPKLQKFNLRIIELIMLIDYSKDMTVDQIKYSHARCRSIFDKIDKKDKIGFVQFNELVHENFPLQEKELYNDLLEKKIRSIPMSTGGKSNLYKALDVTTGLFDKCQQMNNIEDNQKKSTLDQENNERLRFICLFTEGNNQIKEDQLEAIKEKMKKKQVNLIIINICNQNANMLYLRYLAKEISELGQFFQQGDDDVEEYLNKQREKQIKRQLICEYF</sequence>
<dbReference type="InterPro" id="IPR019734">
    <property type="entry name" value="TPR_rpt"/>
</dbReference>
<reference evidence="10" key="1">
    <citation type="journal article" date="2006" name="PLoS Biol.">
        <title>Macronuclear genome sequence of the ciliate Tetrahymena thermophila, a model eukaryote.</title>
        <authorList>
            <person name="Eisen J.A."/>
            <person name="Coyne R.S."/>
            <person name="Wu M."/>
            <person name="Wu D."/>
            <person name="Thiagarajan M."/>
            <person name="Wortman J.R."/>
            <person name="Badger J.H."/>
            <person name="Ren Q."/>
            <person name="Amedeo P."/>
            <person name="Jones K.M."/>
            <person name="Tallon L.J."/>
            <person name="Delcher A.L."/>
            <person name="Salzberg S.L."/>
            <person name="Silva J.C."/>
            <person name="Haas B.J."/>
            <person name="Majoros W.H."/>
            <person name="Farzad M."/>
            <person name="Carlton J.M."/>
            <person name="Smith R.K. Jr."/>
            <person name="Garg J."/>
            <person name="Pearlman R.E."/>
            <person name="Karrer K.M."/>
            <person name="Sun L."/>
            <person name="Manning G."/>
            <person name="Elde N.C."/>
            <person name="Turkewitz A.P."/>
            <person name="Asai D.J."/>
            <person name="Wilkes D.E."/>
            <person name="Wang Y."/>
            <person name="Cai H."/>
            <person name="Collins K."/>
            <person name="Stewart B.A."/>
            <person name="Lee S.R."/>
            <person name="Wilamowska K."/>
            <person name="Weinberg Z."/>
            <person name="Ruzzo W.L."/>
            <person name="Wloga D."/>
            <person name="Gaertig J."/>
            <person name="Frankel J."/>
            <person name="Tsao C.-C."/>
            <person name="Gorovsky M.A."/>
            <person name="Keeling P.J."/>
            <person name="Waller R.F."/>
            <person name="Patron N.J."/>
            <person name="Cherry J.M."/>
            <person name="Stover N.A."/>
            <person name="Krieger C.J."/>
            <person name="del Toro C."/>
            <person name="Ryder H.F."/>
            <person name="Williamson S.C."/>
            <person name="Barbeau R.A."/>
            <person name="Hamilton E.P."/>
            <person name="Orias E."/>
        </authorList>
    </citation>
    <scope>NUCLEOTIDE SEQUENCE [LARGE SCALE GENOMIC DNA]</scope>
    <source>
        <strain evidence="10">SB210</strain>
    </source>
</reference>
<dbReference type="Proteomes" id="UP000009168">
    <property type="component" value="Unassembled WGS sequence"/>
</dbReference>
<dbReference type="Pfam" id="PF00092">
    <property type="entry name" value="VWA"/>
    <property type="match status" value="1"/>
</dbReference>
<dbReference type="SMART" id="SM00028">
    <property type="entry name" value="TPR"/>
    <property type="match status" value="2"/>
</dbReference>
<dbReference type="CDD" id="cd00198">
    <property type="entry name" value="vWFA"/>
    <property type="match status" value="1"/>
</dbReference>
<dbReference type="HOGENOM" id="CLU_259891_0_0_1"/>
<dbReference type="RefSeq" id="XP_001009816.2">
    <property type="nucleotide sequence ID" value="XM_001009816.3"/>
</dbReference>
<evidence type="ECO:0000313" key="9">
    <source>
        <dbReference type="EMBL" id="EAR89571.2"/>
    </source>
</evidence>
<dbReference type="GeneID" id="7833978"/>
<proteinExistence type="inferred from homology"/>
<evidence type="ECO:0000256" key="4">
    <source>
        <dbReference type="ARBA" id="ARBA00022803"/>
    </source>
</evidence>
<keyword evidence="3" id="KW-0677">Repeat</keyword>
<dbReference type="eggNOG" id="ENOG502SHZ4">
    <property type="taxonomic scope" value="Eukaryota"/>
</dbReference>
<gene>
    <name evidence="9" type="ORF">TTHERM_00160860</name>
</gene>
<organism evidence="9 10">
    <name type="scientific">Tetrahymena thermophila (strain SB210)</name>
    <dbReference type="NCBI Taxonomy" id="312017"/>
    <lineage>
        <taxon>Eukaryota</taxon>
        <taxon>Sar</taxon>
        <taxon>Alveolata</taxon>
        <taxon>Ciliophora</taxon>
        <taxon>Intramacronucleata</taxon>
        <taxon>Oligohymenophorea</taxon>
        <taxon>Hymenostomatida</taxon>
        <taxon>Tetrahymenina</taxon>
        <taxon>Tetrahymenidae</taxon>
        <taxon>Tetrahymena</taxon>
    </lineage>
</organism>
<evidence type="ECO:0000256" key="7">
    <source>
        <dbReference type="SAM" id="MobiDB-lite"/>
    </source>
</evidence>
<evidence type="ECO:0000256" key="3">
    <source>
        <dbReference type="ARBA" id="ARBA00022737"/>
    </source>
</evidence>
<dbReference type="InterPro" id="IPR036465">
    <property type="entry name" value="vWFA_dom_sf"/>
</dbReference>
<dbReference type="KEGG" id="tet:TTHERM_00160860"/>
<dbReference type="GO" id="GO:0034551">
    <property type="term" value="P:mitochondrial respiratory chain complex III assembly"/>
    <property type="evidence" value="ECO:0007669"/>
    <property type="project" value="InterPro"/>
</dbReference>
<keyword evidence="6" id="KW-0496">Mitochondrion</keyword>
<evidence type="ECO:0000256" key="1">
    <source>
        <dbReference type="ARBA" id="ARBA00004173"/>
    </source>
</evidence>
<evidence type="ECO:0000256" key="5">
    <source>
        <dbReference type="ARBA" id="ARBA00022946"/>
    </source>
</evidence>
<dbReference type="PROSITE" id="PS50234">
    <property type="entry name" value="VWFA"/>
    <property type="match status" value="1"/>
</dbReference>
<dbReference type="Gene3D" id="3.40.50.410">
    <property type="entry name" value="von Willebrand factor, type A domain"/>
    <property type="match status" value="1"/>
</dbReference>
<evidence type="ECO:0000313" key="10">
    <source>
        <dbReference type="Proteomes" id="UP000009168"/>
    </source>
</evidence>
<accession>Q22W46</accession>
<dbReference type="AlphaFoldDB" id="Q22W46"/>
<dbReference type="SUPFAM" id="SSF48452">
    <property type="entry name" value="TPR-like"/>
    <property type="match status" value="1"/>
</dbReference>
<evidence type="ECO:0000256" key="2">
    <source>
        <dbReference type="ARBA" id="ARBA00008219"/>
    </source>
</evidence>
<feature type="compositionally biased region" description="Polar residues" evidence="7">
    <location>
        <begin position="626"/>
        <end position="637"/>
    </location>
</feature>
<keyword evidence="5" id="KW-0809">Transit peptide</keyword>
<dbReference type="SMART" id="SM00327">
    <property type="entry name" value="VWA"/>
    <property type="match status" value="1"/>
</dbReference>
<dbReference type="Gene3D" id="1.25.40.10">
    <property type="entry name" value="Tetratricopeptide repeat domain"/>
    <property type="match status" value="1"/>
</dbReference>
<evidence type="ECO:0000259" key="8">
    <source>
        <dbReference type="PROSITE" id="PS50234"/>
    </source>
</evidence>
<comment type="subcellular location">
    <subcellularLocation>
        <location evidence="1">Mitochondrion</location>
    </subcellularLocation>
</comment>
<dbReference type="GO" id="GO:0005743">
    <property type="term" value="C:mitochondrial inner membrane"/>
    <property type="evidence" value="ECO:0007669"/>
    <property type="project" value="TreeGrafter"/>
</dbReference>
<name>Q22W46_TETTS</name>
<evidence type="ECO:0000256" key="6">
    <source>
        <dbReference type="ARBA" id="ARBA00023128"/>
    </source>
</evidence>
<keyword evidence="10" id="KW-1185">Reference proteome</keyword>
<dbReference type="InterPro" id="IPR040395">
    <property type="entry name" value="TTC19"/>
</dbReference>
<dbReference type="OrthoDB" id="298642at2759"/>
<keyword evidence="4" id="KW-0802">TPR repeat</keyword>
<feature type="domain" description="VWFA" evidence="8">
    <location>
        <begin position="943"/>
        <end position="1142"/>
    </location>
</feature>
<dbReference type="InterPro" id="IPR002035">
    <property type="entry name" value="VWF_A"/>
</dbReference>
<dbReference type="PANTHER" id="PTHR13143:SF6">
    <property type="entry name" value="TETRATRICOPEPTIDE REPEAT PROTEIN 19, MITOCHONDRIAL"/>
    <property type="match status" value="1"/>
</dbReference>
<dbReference type="InParanoid" id="Q22W46"/>
<feature type="compositionally biased region" description="Polar residues" evidence="7">
    <location>
        <begin position="662"/>
        <end position="671"/>
    </location>
</feature>
<protein>
    <submittedName>
        <fullName evidence="9">von willebrand factor type A domain protein</fullName>
    </submittedName>
</protein>
<feature type="region of interest" description="Disordered" evidence="7">
    <location>
        <begin position="622"/>
        <end position="698"/>
    </location>
</feature>
<dbReference type="SUPFAM" id="SSF53300">
    <property type="entry name" value="vWA-like"/>
    <property type="match status" value="1"/>
</dbReference>
<dbReference type="EMBL" id="GG662820">
    <property type="protein sequence ID" value="EAR89571.2"/>
    <property type="molecule type" value="Genomic_DNA"/>
</dbReference>
<dbReference type="InterPro" id="IPR011990">
    <property type="entry name" value="TPR-like_helical_dom_sf"/>
</dbReference>
<dbReference type="PANTHER" id="PTHR13143">
    <property type="entry name" value="TETRATRICOPEPTIDE REPEAT PROTEIN 19"/>
    <property type="match status" value="1"/>
</dbReference>